<dbReference type="EMBL" id="ON604651">
    <property type="protein sequence ID" value="UTQ78140.1"/>
    <property type="molecule type" value="Genomic_DNA"/>
</dbReference>
<proteinExistence type="predicted"/>
<name>A0A9E7NM93_9CAUD</name>
<reference evidence="1" key="1">
    <citation type="submission" date="2022-05" db="EMBL/GenBank/DDBJ databases">
        <title>Complete genome sequence of Aeromonas phage JELG-KS1.</title>
        <authorList>
            <person name="Svanberga K."/>
            <person name="Dislers A."/>
            <person name="Kazaks A."/>
            <person name="Zrelovs N."/>
        </authorList>
    </citation>
    <scope>NUCLEOTIDE SEQUENCE</scope>
</reference>
<evidence type="ECO:0000313" key="1">
    <source>
        <dbReference type="EMBL" id="UTQ78140.1"/>
    </source>
</evidence>
<accession>A0A9E7NM93</accession>
<evidence type="ECO:0000313" key="2">
    <source>
        <dbReference type="Proteomes" id="UP001060072"/>
    </source>
</evidence>
<keyword evidence="2" id="KW-1185">Reference proteome</keyword>
<organism evidence="1 2">
    <name type="scientific">Aeromonas phage JELG-KS1</name>
    <dbReference type="NCBI Taxonomy" id="2951233"/>
    <lineage>
        <taxon>Viruses</taxon>
        <taxon>Duplodnaviria</taxon>
        <taxon>Heunggongvirae</taxon>
        <taxon>Uroviricota</taxon>
        <taxon>Caudoviricetes</taxon>
        <taxon>Autographivirales</taxon>
        <taxon>Autotranscriptaviridae</taxon>
        <taxon>Studiervirinae</taxon>
        <taxon>Jelgvirus</taxon>
        <taxon>Jelgvirus JELGKS1</taxon>
    </lineage>
</organism>
<sequence length="46" mass="5230">MFPTINKAAPKHRTGATLCTPDWFAMKARCARLKRELKANRKLMGV</sequence>
<dbReference type="Proteomes" id="UP001060072">
    <property type="component" value="Segment"/>
</dbReference>
<protein>
    <submittedName>
        <fullName evidence="1">Uncharacterized protein</fullName>
    </submittedName>
</protein>